<keyword evidence="6" id="KW-1185">Reference proteome</keyword>
<sequence>MQIHFVSTKKLLVEGMTLLLKENGNYEIGRIFDSYKQLEEGRGLISDDVVVLTDPEFDCSTVEVLETLQSVGLRIPVVLITRKNRLRSVTVLFKYCVRAILLEDSRVTDFYASIAAATSGKPYLTATISQALTEEILHGEPKQKKLSHRERQVMGLIASGIKNNEIARRLSLSEKTVSSHKNNIKIRLNLHGTSEIVQYAIENDLVARKKPLATSLSTNRLV</sequence>
<dbReference type="AlphaFoldDB" id="A0A7L9UB33"/>
<geneLocation type="plasmid" evidence="5 6">
    <name>unnamed1</name>
</geneLocation>
<reference evidence="5 6" key="1">
    <citation type="submission" date="2020-10" db="EMBL/GenBank/DDBJ databases">
        <title>Genome sequencing of Massilia sp. LPB0304.</title>
        <authorList>
            <person name="Kim J."/>
        </authorList>
    </citation>
    <scope>NUCLEOTIDE SEQUENCE [LARGE SCALE GENOMIC DNA]</scope>
    <source>
        <strain evidence="5 6">LPB0304</strain>
        <plasmid evidence="5 6">unnamed1</plasmid>
    </source>
</reference>
<dbReference type="KEGG" id="mlir:LPB04_23450"/>
<evidence type="ECO:0000313" key="5">
    <source>
        <dbReference type="EMBL" id="QOL52273.1"/>
    </source>
</evidence>
<feature type="domain" description="HTH luxR-type" evidence="4">
    <location>
        <begin position="139"/>
        <end position="204"/>
    </location>
</feature>
<dbReference type="Proteomes" id="UP000593875">
    <property type="component" value="Plasmid unnamed1"/>
</dbReference>
<evidence type="ECO:0000256" key="3">
    <source>
        <dbReference type="ARBA" id="ARBA00023163"/>
    </source>
</evidence>
<evidence type="ECO:0000259" key="4">
    <source>
        <dbReference type="PROSITE" id="PS50043"/>
    </source>
</evidence>
<dbReference type="InterPro" id="IPR000792">
    <property type="entry name" value="Tscrpt_reg_LuxR_C"/>
</dbReference>
<dbReference type="SUPFAM" id="SSF52172">
    <property type="entry name" value="CheY-like"/>
    <property type="match status" value="1"/>
</dbReference>
<keyword evidence="3" id="KW-0804">Transcription</keyword>
<dbReference type="EMBL" id="CP062942">
    <property type="protein sequence ID" value="QOL52273.1"/>
    <property type="molecule type" value="Genomic_DNA"/>
</dbReference>
<dbReference type="GO" id="GO:0006355">
    <property type="term" value="P:regulation of DNA-templated transcription"/>
    <property type="evidence" value="ECO:0007669"/>
    <property type="project" value="InterPro"/>
</dbReference>
<proteinExistence type="predicted"/>
<keyword evidence="1" id="KW-0805">Transcription regulation</keyword>
<dbReference type="Pfam" id="PF00196">
    <property type="entry name" value="GerE"/>
    <property type="match status" value="1"/>
</dbReference>
<evidence type="ECO:0000256" key="1">
    <source>
        <dbReference type="ARBA" id="ARBA00023015"/>
    </source>
</evidence>
<dbReference type="PROSITE" id="PS50043">
    <property type="entry name" value="HTH_LUXR_2"/>
    <property type="match status" value="1"/>
</dbReference>
<keyword evidence="2" id="KW-0238">DNA-binding</keyword>
<dbReference type="InterPro" id="IPR011006">
    <property type="entry name" value="CheY-like_superfamily"/>
</dbReference>
<gene>
    <name evidence="5" type="ORF">LPB04_23450</name>
</gene>
<evidence type="ECO:0000313" key="6">
    <source>
        <dbReference type="Proteomes" id="UP000593875"/>
    </source>
</evidence>
<protein>
    <submittedName>
        <fullName evidence="5">Response regulator transcription factor</fullName>
    </submittedName>
</protein>
<keyword evidence="5" id="KW-0614">Plasmid</keyword>
<dbReference type="GO" id="GO:0003677">
    <property type="term" value="F:DNA binding"/>
    <property type="evidence" value="ECO:0007669"/>
    <property type="project" value="UniProtKB-KW"/>
</dbReference>
<accession>A0A7L9UB33</accession>
<dbReference type="SMART" id="SM00421">
    <property type="entry name" value="HTH_LUXR"/>
    <property type="match status" value="1"/>
</dbReference>
<organism evidence="5 6">
    <name type="scientific">Massilia litorea</name>
    <dbReference type="NCBI Taxonomy" id="2769491"/>
    <lineage>
        <taxon>Bacteria</taxon>
        <taxon>Pseudomonadati</taxon>
        <taxon>Pseudomonadota</taxon>
        <taxon>Betaproteobacteria</taxon>
        <taxon>Burkholderiales</taxon>
        <taxon>Oxalobacteraceae</taxon>
        <taxon>Telluria group</taxon>
        <taxon>Massilia</taxon>
    </lineage>
</organism>
<evidence type="ECO:0000256" key="2">
    <source>
        <dbReference type="ARBA" id="ARBA00023125"/>
    </source>
</evidence>
<dbReference type="PANTHER" id="PTHR44688">
    <property type="entry name" value="DNA-BINDING TRANSCRIPTIONAL ACTIVATOR DEVR_DOSR"/>
    <property type="match status" value="1"/>
</dbReference>
<dbReference type="CDD" id="cd06170">
    <property type="entry name" value="LuxR_C_like"/>
    <property type="match status" value="1"/>
</dbReference>
<dbReference type="SUPFAM" id="SSF46894">
    <property type="entry name" value="C-terminal effector domain of the bipartite response regulators"/>
    <property type="match status" value="1"/>
</dbReference>
<dbReference type="PRINTS" id="PR00038">
    <property type="entry name" value="HTHLUXR"/>
</dbReference>
<dbReference type="RefSeq" id="WP_193689236.1">
    <property type="nucleotide sequence ID" value="NZ_CP062942.1"/>
</dbReference>
<dbReference type="Gene3D" id="3.40.50.2300">
    <property type="match status" value="1"/>
</dbReference>
<dbReference type="PANTHER" id="PTHR44688:SF16">
    <property type="entry name" value="DNA-BINDING TRANSCRIPTIONAL ACTIVATOR DEVR_DOSR"/>
    <property type="match status" value="1"/>
</dbReference>
<dbReference type="InterPro" id="IPR016032">
    <property type="entry name" value="Sig_transdc_resp-reg_C-effctor"/>
</dbReference>
<dbReference type="PROSITE" id="PS00622">
    <property type="entry name" value="HTH_LUXR_1"/>
    <property type="match status" value="1"/>
</dbReference>
<name>A0A7L9UB33_9BURK</name>